<dbReference type="PROSITE" id="PS50926">
    <property type="entry name" value="TRAM"/>
    <property type="match status" value="1"/>
</dbReference>
<dbReference type="SUPFAM" id="SSF50249">
    <property type="entry name" value="Nucleic acid-binding proteins"/>
    <property type="match status" value="1"/>
</dbReference>
<evidence type="ECO:0000256" key="6">
    <source>
        <dbReference type="PROSITE-ProRule" id="PRU01024"/>
    </source>
</evidence>
<dbReference type="PROSITE" id="PS51687">
    <property type="entry name" value="SAM_MT_RNA_M5U"/>
    <property type="match status" value="1"/>
</dbReference>
<evidence type="ECO:0000256" key="7">
    <source>
        <dbReference type="PROSITE-ProRule" id="PRU10015"/>
    </source>
</evidence>
<dbReference type="EMBL" id="WJNH01000009">
    <property type="protein sequence ID" value="MRG87416.1"/>
    <property type="molecule type" value="Genomic_DNA"/>
</dbReference>
<feature type="active site" evidence="7">
    <location>
        <position position="414"/>
    </location>
</feature>
<dbReference type="PANTHER" id="PTHR11061">
    <property type="entry name" value="RNA M5U METHYLTRANSFERASE"/>
    <property type="match status" value="1"/>
</dbReference>
<dbReference type="RefSeq" id="WP_153729307.1">
    <property type="nucleotide sequence ID" value="NZ_WJNH01000009.1"/>
</dbReference>
<accession>A0A6G1X934</accession>
<keyword evidence="10" id="KW-1185">Reference proteome</keyword>
<keyword evidence="1" id="KW-0479">Metal-binding</keyword>
<dbReference type="InterPro" id="IPR030390">
    <property type="entry name" value="MeTrfase_TrmA_AS"/>
</dbReference>
<dbReference type="InterPro" id="IPR012340">
    <property type="entry name" value="NA-bd_OB-fold"/>
</dbReference>
<dbReference type="InterPro" id="IPR002792">
    <property type="entry name" value="TRAM_dom"/>
</dbReference>
<dbReference type="Pfam" id="PF05958">
    <property type="entry name" value="tRNA_U5-meth_tr"/>
    <property type="match status" value="1"/>
</dbReference>
<reference evidence="9 10" key="1">
    <citation type="submission" date="2019-11" db="EMBL/GenBank/DDBJ databases">
        <authorList>
            <person name="Li J."/>
        </authorList>
    </citation>
    <scope>NUCLEOTIDE SEQUENCE [LARGE SCALE GENOMIC DNA]</scope>
    <source>
        <strain evidence="9 10">J4</strain>
    </source>
</reference>
<name>A0A6G1X934_9BACI</name>
<dbReference type="GO" id="GO:0051539">
    <property type="term" value="F:4 iron, 4 sulfur cluster binding"/>
    <property type="evidence" value="ECO:0007669"/>
    <property type="project" value="UniProtKB-KW"/>
</dbReference>
<keyword evidence="1" id="KW-0004">4Fe-4S</keyword>
<keyword evidence="3 6" id="KW-0808">Transferase</keyword>
<organism evidence="9 10">
    <name type="scientific">Salinibacillus xinjiangensis</name>
    <dbReference type="NCBI Taxonomy" id="1229268"/>
    <lineage>
        <taxon>Bacteria</taxon>
        <taxon>Bacillati</taxon>
        <taxon>Bacillota</taxon>
        <taxon>Bacilli</taxon>
        <taxon>Bacillales</taxon>
        <taxon>Bacillaceae</taxon>
        <taxon>Salinibacillus</taxon>
    </lineage>
</organism>
<dbReference type="Pfam" id="PF01938">
    <property type="entry name" value="TRAM"/>
    <property type="match status" value="1"/>
</dbReference>
<dbReference type="InterPro" id="IPR010280">
    <property type="entry name" value="U5_MeTrfase_fam"/>
</dbReference>
<keyword evidence="5" id="KW-0411">Iron-sulfur</keyword>
<dbReference type="Gene3D" id="3.40.50.150">
    <property type="entry name" value="Vaccinia Virus protein VP39"/>
    <property type="match status" value="1"/>
</dbReference>
<feature type="domain" description="TRAM" evidence="8">
    <location>
        <begin position="7"/>
        <end position="65"/>
    </location>
</feature>
<dbReference type="CDD" id="cd02440">
    <property type="entry name" value="AdoMet_MTases"/>
    <property type="match status" value="1"/>
</dbReference>
<feature type="active site" description="Nucleophile" evidence="6">
    <location>
        <position position="414"/>
    </location>
</feature>
<evidence type="ECO:0000313" key="9">
    <source>
        <dbReference type="EMBL" id="MRG87416.1"/>
    </source>
</evidence>
<feature type="binding site" evidence="6">
    <location>
        <position position="339"/>
    </location>
    <ligand>
        <name>S-adenosyl-L-methionine</name>
        <dbReference type="ChEBI" id="CHEBI:59789"/>
    </ligand>
</feature>
<evidence type="ECO:0000259" key="8">
    <source>
        <dbReference type="PROSITE" id="PS50926"/>
    </source>
</evidence>
<evidence type="ECO:0000256" key="4">
    <source>
        <dbReference type="ARBA" id="ARBA00022691"/>
    </source>
</evidence>
<evidence type="ECO:0000256" key="2">
    <source>
        <dbReference type="ARBA" id="ARBA00022603"/>
    </source>
</evidence>
<dbReference type="AlphaFoldDB" id="A0A6G1X934"/>
<feature type="binding site" evidence="6">
    <location>
        <position position="318"/>
    </location>
    <ligand>
        <name>S-adenosyl-L-methionine</name>
        <dbReference type="ChEBI" id="CHEBI:59789"/>
    </ligand>
</feature>
<dbReference type="Proteomes" id="UP000480185">
    <property type="component" value="Unassembled WGS sequence"/>
</dbReference>
<dbReference type="NCBIfam" id="TIGR00479">
    <property type="entry name" value="rumA"/>
    <property type="match status" value="1"/>
</dbReference>
<dbReference type="FunFam" id="2.40.50.1070:FF:000003">
    <property type="entry name" value="23S rRNA (Uracil-5-)-methyltransferase RumA"/>
    <property type="match status" value="1"/>
</dbReference>
<gene>
    <name evidence="9" type="primary">rlmD</name>
    <name evidence="9" type="ORF">GH754_14055</name>
</gene>
<sequence>MAKIKPPVNKNETLELEFVDLTHEGSAVGKVNGYPLFVPYGLPGERAEVKVVKVKKNFGFGKLLKVLDQSPERIEPPCDVFYQCGGCQLQHMSYEMQLEMKQKQVQDALRKIGHLEDVPVHPVIGMEDPWRYRNKVQIPVRGVEGRLETGFYKKRSHDIIDMDTCPITDEQNDRMVEAVRRIAEDAGITPYDEDNHKGTLRHIMVRNGKETNEIMVVLVTRTDKLAFKDKLVEEIHKAYPNVKSIIQNVNSERTNVILGKKTKVLWGEEYIHDSIGDIKFKISAKSFYQVNPVQTKKLYDQALDYANLSGNETVIDSYCGIGTISLFLAQQAKKVYGVEIVPEAIEDAKENAKLNGIKNAEFFVGAAEKVMDWWKAQGLRPNVIVVDPPRKGCDEQLLKAMLAMKPDRIVYVSCNPSTLARDLNILGEGGYVTKEVQPVDMFPQTSHVECVAQIELK</sequence>
<dbReference type="SUPFAM" id="SSF53335">
    <property type="entry name" value="S-adenosyl-L-methionine-dependent methyltransferases"/>
    <property type="match status" value="1"/>
</dbReference>
<keyword evidence="2 6" id="KW-0489">Methyltransferase</keyword>
<comment type="caution">
    <text evidence="9">The sequence shown here is derived from an EMBL/GenBank/DDBJ whole genome shotgun (WGS) entry which is preliminary data.</text>
</comment>
<proteinExistence type="inferred from homology"/>
<keyword evidence="1" id="KW-0408">Iron</keyword>
<dbReference type="GO" id="GO:0070475">
    <property type="term" value="P:rRNA base methylation"/>
    <property type="evidence" value="ECO:0007669"/>
    <property type="project" value="TreeGrafter"/>
</dbReference>
<dbReference type="InterPro" id="IPR029063">
    <property type="entry name" value="SAM-dependent_MTases_sf"/>
</dbReference>
<dbReference type="InterPro" id="IPR030391">
    <property type="entry name" value="MeTrfase_TrmA_CS"/>
</dbReference>
<dbReference type="Gene3D" id="2.40.50.140">
    <property type="entry name" value="Nucleic acid-binding proteins"/>
    <property type="match status" value="1"/>
</dbReference>
<dbReference type="PROSITE" id="PS01230">
    <property type="entry name" value="TRMA_1"/>
    <property type="match status" value="1"/>
</dbReference>
<evidence type="ECO:0000256" key="5">
    <source>
        <dbReference type="ARBA" id="ARBA00023014"/>
    </source>
</evidence>
<dbReference type="FunFam" id="2.40.50.140:FF:000097">
    <property type="entry name" value="23S rRNA (uracil(1939)-C(5))-methyltransferase RlmD"/>
    <property type="match status" value="1"/>
</dbReference>
<keyword evidence="4 6" id="KW-0949">S-adenosyl-L-methionine</keyword>
<dbReference type="Gene3D" id="2.40.50.1070">
    <property type="match status" value="1"/>
</dbReference>
<evidence type="ECO:0000256" key="3">
    <source>
        <dbReference type="ARBA" id="ARBA00022679"/>
    </source>
</evidence>
<evidence type="ECO:0000313" key="10">
    <source>
        <dbReference type="Proteomes" id="UP000480185"/>
    </source>
</evidence>
<feature type="binding site" evidence="6">
    <location>
        <position position="387"/>
    </location>
    <ligand>
        <name>S-adenosyl-L-methionine</name>
        <dbReference type="ChEBI" id="CHEBI:59789"/>
    </ligand>
</feature>
<dbReference type="PANTHER" id="PTHR11061:SF30">
    <property type="entry name" value="TRNA (URACIL(54)-C(5))-METHYLTRANSFERASE"/>
    <property type="match status" value="1"/>
</dbReference>
<dbReference type="PROSITE" id="PS01231">
    <property type="entry name" value="TRMA_2"/>
    <property type="match status" value="1"/>
</dbReference>
<comment type="similarity">
    <text evidence="6">Belongs to the class I-like SAM-binding methyltransferase superfamily. RNA M5U methyltransferase family.</text>
</comment>
<feature type="binding site" evidence="6">
    <location>
        <position position="289"/>
    </location>
    <ligand>
        <name>S-adenosyl-L-methionine</name>
        <dbReference type="ChEBI" id="CHEBI:59789"/>
    </ligand>
</feature>
<dbReference type="OrthoDB" id="9804590at2"/>
<evidence type="ECO:0000256" key="1">
    <source>
        <dbReference type="ARBA" id="ARBA00022485"/>
    </source>
</evidence>
<protein>
    <submittedName>
        <fullName evidence="9">23S rRNA (Uracil(1939)-C(5))-methyltransferase RlmD</fullName>
        <ecNumber evidence="9">2.1.1.190</ecNumber>
    </submittedName>
</protein>
<dbReference type="FunFam" id="3.40.50.150:FF:000009">
    <property type="entry name" value="23S rRNA (Uracil(1939)-C(5))-methyltransferase RlmD"/>
    <property type="match status" value="1"/>
</dbReference>
<dbReference type="GO" id="GO:0070041">
    <property type="term" value="F:rRNA (uridine-C5-)-methyltransferase activity"/>
    <property type="evidence" value="ECO:0007669"/>
    <property type="project" value="TreeGrafter"/>
</dbReference>
<dbReference type="EC" id="2.1.1.190" evidence="9"/>